<feature type="transmembrane region" description="Helical" evidence="1">
    <location>
        <begin position="125"/>
        <end position="143"/>
    </location>
</feature>
<evidence type="ECO:0000256" key="1">
    <source>
        <dbReference type="SAM" id="Phobius"/>
    </source>
</evidence>
<sequence length="370" mass="39981">MAHSRPSSLWALRPQPTTGPIDATALSMSLPMSGQTQVTHCTFLSQETLQVVGFYPQNQALTLVAADAGRGEKHAKKECLKERAKQDVRKILEHYIPLPQEEVMKEKTHPKGCASYLQDYTVENLIQMGMAGLILVVLGILLFQALHSQRRTQDAARRSSPMSPKFFSLQGPGESWKGREEGVMVGIWAFSRHMTRFCGSGHRNLGSVGGKSSVMWFPSRILSEPEDLGTHGSPAELGSNKFLPNSQSKIDTKGPMVSSICTAGVPRAGPMTSILSALLCLKLSLVPRTRVQAEHSDPLELVVTGEKTLRVPSLRLCLQEGGLLSGVCLLSQPSPGGYEGGIYSKPTLSALLSPMVPSCEANGWDSAGSF</sequence>
<evidence type="ECO:0000313" key="3">
    <source>
        <dbReference type="Proteomes" id="UP000551758"/>
    </source>
</evidence>
<keyword evidence="1" id="KW-0472">Membrane</keyword>
<proteinExistence type="predicted"/>
<protein>
    <submittedName>
        <fullName evidence="2">Uncharacterized protein</fullName>
    </submittedName>
</protein>
<evidence type="ECO:0000313" key="2">
    <source>
        <dbReference type="EMBL" id="KAF5916970.1"/>
    </source>
</evidence>
<gene>
    <name evidence="2" type="ORF">HPG69_013892</name>
</gene>
<comment type="caution">
    <text evidence="2">The sequence shown here is derived from an EMBL/GenBank/DDBJ whole genome shotgun (WGS) entry which is preliminary data.</text>
</comment>
<dbReference type="Proteomes" id="UP000551758">
    <property type="component" value="Unassembled WGS sequence"/>
</dbReference>
<dbReference type="EMBL" id="JACDTQ010002604">
    <property type="protein sequence ID" value="KAF5916970.1"/>
    <property type="molecule type" value="Genomic_DNA"/>
</dbReference>
<dbReference type="AlphaFoldDB" id="A0A7J7EME8"/>
<keyword evidence="1" id="KW-0812">Transmembrane</keyword>
<keyword evidence="3" id="KW-1185">Reference proteome</keyword>
<accession>A0A7J7EME8</accession>
<organism evidence="2 3">
    <name type="scientific">Diceros bicornis minor</name>
    <name type="common">South-central black rhinoceros</name>
    <dbReference type="NCBI Taxonomy" id="77932"/>
    <lineage>
        <taxon>Eukaryota</taxon>
        <taxon>Metazoa</taxon>
        <taxon>Chordata</taxon>
        <taxon>Craniata</taxon>
        <taxon>Vertebrata</taxon>
        <taxon>Euteleostomi</taxon>
        <taxon>Mammalia</taxon>
        <taxon>Eutheria</taxon>
        <taxon>Laurasiatheria</taxon>
        <taxon>Perissodactyla</taxon>
        <taxon>Rhinocerotidae</taxon>
        <taxon>Diceros</taxon>
    </lineage>
</organism>
<keyword evidence="1" id="KW-1133">Transmembrane helix</keyword>
<name>A0A7J7EME8_DICBM</name>
<reference evidence="2 3" key="1">
    <citation type="journal article" date="2020" name="Mol. Biol. Evol.">
        <title>Interspecific Gene Flow and the Evolution of Specialization in Black and White Rhinoceros.</title>
        <authorList>
            <person name="Moodley Y."/>
            <person name="Westbury M.V."/>
            <person name="Russo I.M."/>
            <person name="Gopalakrishnan S."/>
            <person name="Rakotoarivelo A."/>
            <person name="Olsen R.A."/>
            <person name="Prost S."/>
            <person name="Tunstall T."/>
            <person name="Ryder O.A."/>
            <person name="Dalen L."/>
            <person name="Bruford M.W."/>
        </authorList>
    </citation>
    <scope>NUCLEOTIDE SEQUENCE [LARGE SCALE GENOMIC DNA]</scope>
    <source>
        <strain evidence="2">SBR-YM</strain>
        <tissue evidence="2">Skin</tissue>
    </source>
</reference>